<keyword evidence="5 8" id="KW-0472">Membrane</keyword>
<dbReference type="InterPro" id="IPR023353">
    <property type="entry name" value="LemA-like_dom_sf"/>
</dbReference>
<feature type="region of interest" description="Disordered" evidence="7">
    <location>
        <begin position="129"/>
        <end position="159"/>
    </location>
</feature>
<keyword evidence="3 8" id="KW-0812">Transmembrane</keyword>
<dbReference type="EMBL" id="ALIF01000001">
    <property type="protein sequence ID" value="EJO17061.1"/>
    <property type="molecule type" value="Genomic_DNA"/>
</dbReference>
<gene>
    <name evidence="9" type="ORF">RSSL_00171</name>
</gene>
<dbReference type="SUPFAM" id="SSF140478">
    <property type="entry name" value="LemA-like"/>
    <property type="match status" value="1"/>
</dbReference>
<evidence type="ECO:0000256" key="8">
    <source>
        <dbReference type="SAM" id="Phobius"/>
    </source>
</evidence>
<reference evidence="9 10" key="1">
    <citation type="journal article" date="2012" name="J. Bacteriol.">
        <title>Genome Sequence of the Lantibiotic Bacteriocin Producer Streptococcus salivarius Strain K12.</title>
        <authorList>
            <person name="Barretto C."/>
            <person name="Alvarez-Martin P."/>
            <person name="Foata F."/>
            <person name="Renault P."/>
            <person name="Berger B."/>
        </authorList>
    </citation>
    <scope>NUCLEOTIDE SEQUENCE [LARGE SCALE GENOMIC DNA]</scope>
    <source>
        <strain evidence="9 10">K12</strain>
    </source>
</reference>
<feature type="coiled-coil region" evidence="6">
    <location>
        <begin position="84"/>
        <end position="111"/>
    </location>
</feature>
<feature type="transmembrane region" description="Helical" evidence="8">
    <location>
        <begin position="46"/>
        <end position="65"/>
    </location>
</feature>
<dbReference type="Proteomes" id="UP000006983">
    <property type="component" value="Unassembled WGS sequence"/>
</dbReference>
<evidence type="ECO:0000256" key="3">
    <source>
        <dbReference type="ARBA" id="ARBA00022692"/>
    </source>
</evidence>
<comment type="similarity">
    <text evidence="2">Belongs to the LemA family.</text>
</comment>
<dbReference type="AlphaFoldDB" id="J7TI82"/>
<feature type="compositionally biased region" description="Basic and acidic residues" evidence="7">
    <location>
        <begin position="134"/>
        <end position="148"/>
    </location>
</feature>
<proteinExistence type="inferred from homology"/>
<name>J7TI82_STRSL</name>
<evidence type="ECO:0000256" key="4">
    <source>
        <dbReference type="ARBA" id="ARBA00022989"/>
    </source>
</evidence>
<keyword evidence="6" id="KW-0175">Coiled coil</keyword>
<evidence type="ECO:0000256" key="7">
    <source>
        <dbReference type="SAM" id="MobiDB-lite"/>
    </source>
</evidence>
<feature type="transmembrane region" description="Helical" evidence="8">
    <location>
        <begin position="12"/>
        <end position="34"/>
    </location>
</feature>
<comment type="subcellular location">
    <subcellularLocation>
        <location evidence="1">Membrane</location>
        <topology evidence="1">Single-pass membrane protein</topology>
    </subcellularLocation>
</comment>
<keyword evidence="4 8" id="KW-1133">Transmembrane helix</keyword>
<evidence type="ECO:0000256" key="2">
    <source>
        <dbReference type="ARBA" id="ARBA00008854"/>
    </source>
</evidence>
<evidence type="ECO:0000256" key="6">
    <source>
        <dbReference type="SAM" id="Coils"/>
    </source>
</evidence>
<dbReference type="GO" id="GO:0016020">
    <property type="term" value="C:membrane"/>
    <property type="evidence" value="ECO:0007669"/>
    <property type="project" value="UniProtKB-SubCell"/>
</dbReference>
<evidence type="ECO:0000313" key="9">
    <source>
        <dbReference type="EMBL" id="EJO17061.1"/>
    </source>
</evidence>
<protein>
    <recommendedName>
        <fullName evidence="11">LemA protein</fullName>
    </recommendedName>
</protein>
<evidence type="ECO:0000256" key="5">
    <source>
        <dbReference type="ARBA" id="ARBA00023136"/>
    </source>
</evidence>
<evidence type="ECO:0008006" key="11">
    <source>
        <dbReference type="Google" id="ProtNLM"/>
    </source>
</evidence>
<accession>J7TI82</accession>
<dbReference type="Gene3D" id="1.20.1440.20">
    <property type="entry name" value="LemA-like domain"/>
    <property type="match status" value="1"/>
</dbReference>
<organism evidence="9 10">
    <name type="scientific">Streptococcus salivarius K12</name>
    <dbReference type="NCBI Taxonomy" id="1200793"/>
    <lineage>
        <taxon>Bacteria</taxon>
        <taxon>Bacillati</taxon>
        <taxon>Bacillota</taxon>
        <taxon>Bacilli</taxon>
        <taxon>Lactobacillales</taxon>
        <taxon>Streptococcaceae</taxon>
        <taxon>Streptococcus</taxon>
    </lineage>
</organism>
<keyword evidence="10" id="KW-1185">Reference proteome</keyword>
<evidence type="ECO:0000256" key="1">
    <source>
        <dbReference type="ARBA" id="ARBA00004167"/>
    </source>
</evidence>
<evidence type="ECO:0000313" key="10">
    <source>
        <dbReference type="Proteomes" id="UP000006983"/>
    </source>
</evidence>
<dbReference type="Pfam" id="PF04011">
    <property type="entry name" value="LemA"/>
    <property type="match status" value="1"/>
</dbReference>
<dbReference type="PATRIC" id="fig|1200793.3.peg.945"/>
<comment type="caution">
    <text evidence="9">The sequence shown here is derived from an EMBL/GenBank/DDBJ whole genome shotgun (WGS) entry which is preliminary data.</text>
</comment>
<sequence>MMSNLMNNPLFRIIRGVFIIAFLTMVWLVIFSAIDTSGSEIDYEPFQGASIVFAVLSYIIIVFLFQYHKVVNLKESIKSSYSAIEIKEQYVEKLIVQLRELTDKIVDHELKMSVRKNVSELLEEKKSVNNLTNDENKANHSESKRKSYGESGNFSKHEYSTKLEETKNKIIEEIERDTNITADQSIKDLIAEIKESEVLVANQKLHYNEMVSQYNKTIYSLPLALLRTTLGHSEINYL</sequence>
<dbReference type="InterPro" id="IPR007156">
    <property type="entry name" value="MamQ_LemA"/>
</dbReference>